<dbReference type="EMBL" id="JABWDY010001611">
    <property type="protein sequence ID" value="KAF5207274.1"/>
    <property type="molecule type" value="Genomic_DNA"/>
</dbReference>
<sequence>MSARLSRAQKETTMLSVLQKLVLTLLFVMAFTQKSDGQFQQWCIADEQTPDDVLQHALDWACSQKNVDSRKLQINQPCFLPNTLRDHASYAFNSYYQNYKHKGGSCYFNGAAMTTELDPSHGSCKFEYIP</sequence>
<dbReference type="FunFam" id="1.20.58.1040:FF:000001">
    <property type="entry name" value="Glucan endo-1,3-beta-glucosidase 4"/>
    <property type="match status" value="1"/>
</dbReference>
<protein>
    <submittedName>
        <fullName evidence="10">Glucan endo-1,3-beta-glucosidase</fullName>
    </submittedName>
</protein>
<dbReference type="OrthoDB" id="2019109at2759"/>
<keyword evidence="5" id="KW-0472">Membrane</keyword>
<dbReference type="GO" id="GO:0098552">
    <property type="term" value="C:side of membrane"/>
    <property type="evidence" value="ECO:0007669"/>
    <property type="project" value="UniProtKB-KW"/>
</dbReference>
<evidence type="ECO:0000256" key="2">
    <source>
        <dbReference type="ARBA" id="ARBA00022475"/>
    </source>
</evidence>
<evidence type="ECO:0000313" key="10">
    <source>
        <dbReference type="EMBL" id="KAF5207274.1"/>
    </source>
</evidence>
<name>A0A7J6XC13_THATH</name>
<evidence type="ECO:0000256" key="6">
    <source>
        <dbReference type="ARBA" id="ARBA00023157"/>
    </source>
</evidence>
<keyword evidence="2" id="KW-1003">Cell membrane</keyword>
<comment type="subcellular location">
    <subcellularLocation>
        <location evidence="1">Cell membrane</location>
        <topology evidence="1">Lipid-anchor</topology>
        <topology evidence="1">GPI-anchor</topology>
    </subcellularLocation>
</comment>
<keyword evidence="6" id="KW-1015">Disulfide bond</keyword>
<dbReference type="PANTHER" id="PTHR31044:SF35">
    <property type="entry name" value="GLUCAN ENDO-1,3-BETA-GLUCOSIDASE 4-LIKE"/>
    <property type="match status" value="1"/>
</dbReference>
<dbReference type="Gene3D" id="1.20.58.1040">
    <property type="match status" value="1"/>
</dbReference>
<evidence type="ECO:0000256" key="7">
    <source>
        <dbReference type="ARBA" id="ARBA00023180"/>
    </source>
</evidence>
<dbReference type="SMART" id="SM00768">
    <property type="entry name" value="X8"/>
    <property type="match status" value="1"/>
</dbReference>
<keyword evidence="3" id="KW-0449">Lipoprotein</keyword>
<dbReference type="GO" id="GO:0005886">
    <property type="term" value="C:plasma membrane"/>
    <property type="evidence" value="ECO:0007669"/>
    <property type="project" value="UniProtKB-SubCell"/>
</dbReference>
<evidence type="ECO:0000256" key="4">
    <source>
        <dbReference type="ARBA" id="ARBA00022729"/>
    </source>
</evidence>
<dbReference type="InterPro" id="IPR012946">
    <property type="entry name" value="X8"/>
</dbReference>
<evidence type="ECO:0000313" key="11">
    <source>
        <dbReference type="Proteomes" id="UP000554482"/>
    </source>
</evidence>
<keyword evidence="4 8" id="KW-0732">Signal</keyword>
<accession>A0A7J6XC13</accession>
<feature type="signal peptide" evidence="8">
    <location>
        <begin position="1"/>
        <end position="37"/>
    </location>
</feature>
<dbReference type="PANTHER" id="PTHR31044">
    <property type="entry name" value="BETA-1,3 GLUCANASE"/>
    <property type="match status" value="1"/>
</dbReference>
<evidence type="ECO:0000256" key="5">
    <source>
        <dbReference type="ARBA" id="ARBA00023136"/>
    </source>
</evidence>
<dbReference type="Proteomes" id="UP000554482">
    <property type="component" value="Unassembled WGS sequence"/>
</dbReference>
<keyword evidence="3" id="KW-0336">GPI-anchor</keyword>
<gene>
    <name evidence="10" type="ORF">FRX31_003143</name>
</gene>
<dbReference type="AlphaFoldDB" id="A0A7J6XC13"/>
<organism evidence="10 11">
    <name type="scientific">Thalictrum thalictroides</name>
    <name type="common">Rue-anemone</name>
    <name type="synonym">Anemone thalictroides</name>
    <dbReference type="NCBI Taxonomy" id="46969"/>
    <lineage>
        <taxon>Eukaryota</taxon>
        <taxon>Viridiplantae</taxon>
        <taxon>Streptophyta</taxon>
        <taxon>Embryophyta</taxon>
        <taxon>Tracheophyta</taxon>
        <taxon>Spermatophyta</taxon>
        <taxon>Magnoliopsida</taxon>
        <taxon>Ranunculales</taxon>
        <taxon>Ranunculaceae</taxon>
        <taxon>Thalictroideae</taxon>
        <taxon>Thalictrum</taxon>
    </lineage>
</organism>
<evidence type="ECO:0000256" key="3">
    <source>
        <dbReference type="ARBA" id="ARBA00022622"/>
    </source>
</evidence>
<keyword evidence="7" id="KW-0325">Glycoprotein</keyword>
<evidence type="ECO:0000256" key="8">
    <source>
        <dbReference type="SAM" id="SignalP"/>
    </source>
</evidence>
<evidence type="ECO:0000256" key="1">
    <source>
        <dbReference type="ARBA" id="ARBA00004609"/>
    </source>
</evidence>
<comment type="caution">
    <text evidence="10">The sequence shown here is derived from an EMBL/GenBank/DDBJ whole genome shotgun (WGS) entry which is preliminary data.</text>
</comment>
<evidence type="ECO:0000259" key="9">
    <source>
        <dbReference type="SMART" id="SM00768"/>
    </source>
</evidence>
<dbReference type="InterPro" id="IPR044788">
    <property type="entry name" value="X8_dom_prot"/>
</dbReference>
<dbReference type="GO" id="GO:0009506">
    <property type="term" value="C:plasmodesma"/>
    <property type="evidence" value="ECO:0007669"/>
    <property type="project" value="UniProtKB-ARBA"/>
</dbReference>
<dbReference type="Pfam" id="PF07983">
    <property type="entry name" value="X8"/>
    <property type="match status" value="1"/>
</dbReference>
<feature type="domain" description="X8" evidence="9">
    <location>
        <begin position="41"/>
        <end position="126"/>
    </location>
</feature>
<keyword evidence="11" id="KW-1185">Reference proteome</keyword>
<feature type="chain" id="PRO_5029819419" evidence="8">
    <location>
        <begin position="38"/>
        <end position="130"/>
    </location>
</feature>
<reference evidence="10 11" key="1">
    <citation type="submission" date="2020-06" db="EMBL/GenBank/DDBJ databases">
        <title>Transcriptomic and genomic resources for Thalictrum thalictroides and T. hernandezii: Facilitating candidate gene discovery in an emerging model plant lineage.</title>
        <authorList>
            <person name="Arias T."/>
            <person name="Riano-Pachon D.M."/>
            <person name="Di Stilio V.S."/>
        </authorList>
    </citation>
    <scope>NUCLEOTIDE SEQUENCE [LARGE SCALE GENOMIC DNA]</scope>
    <source>
        <strain evidence="11">cv. WT478/WT964</strain>
        <tissue evidence="10">Leaves</tissue>
    </source>
</reference>
<proteinExistence type="predicted"/>